<keyword evidence="7" id="KW-1185">Reference proteome</keyword>
<comment type="caution">
    <text evidence="6">The sequence shown here is derived from an EMBL/GenBank/DDBJ whole genome shotgun (WGS) entry which is preliminary data.</text>
</comment>
<keyword evidence="4" id="KW-0862">Zinc</keyword>
<dbReference type="SUPFAM" id="SSF57850">
    <property type="entry name" value="RING/U-box"/>
    <property type="match status" value="1"/>
</dbReference>
<feature type="domain" description="IBR" evidence="5">
    <location>
        <begin position="113"/>
        <end position="158"/>
    </location>
</feature>
<dbReference type="Pfam" id="PF01485">
    <property type="entry name" value="IBR"/>
    <property type="match status" value="1"/>
</dbReference>
<organism evidence="6 7">
    <name type="scientific">Cladophialophora chaetospira</name>
    <dbReference type="NCBI Taxonomy" id="386627"/>
    <lineage>
        <taxon>Eukaryota</taxon>
        <taxon>Fungi</taxon>
        <taxon>Dikarya</taxon>
        <taxon>Ascomycota</taxon>
        <taxon>Pezizomycotina</taxon>
        <taxon>Eurotiomycetes</taxon>
        <taxon>Chaetothyriomycetidae</taxon>
        <taxon>Chaetothyriales</taxon>
        <taxon>Herpotrichiellaceae</taxon>
        <taxon>Cladophialophora</taxon>
    </lineage>
</organism>
<gene>
    <name evidence="6" type="ORF">H2200_006048</name>
</gene>
<evidence type="ECO:0000313" key="6">
    <source>
        <dbReference type="EMBL" id="KAJ9609720.1"/>
    </source>
</evidence>
<dbReference type="InterPro" id="IPR002867">
    <property type="entry name" value="IBR_dom"/>
</dbReference>
<accession>A0AA39CIX3</accession>
<reference evidence="6" key="1">
    <citation type="submission" date="2022-10" db="EMBL/GenBank/DDBJ databases">
        <title>Culturing micro-colonial fungi from biological soil crusts in the Mojave desert and describing Neophaeococcomyces mojavensis, and introducing the new genera and species Taxawa tesnikishii.</title>
        <authorList>
            <person name="Kurbessoian T."/>
            <person name="Stajich J.E."/>
        </authorList>
    </citation>
    <scope>NUCLEOTIDE SEQUENCE</scope>
    <source>
        <strain evidence="6">TK_41</strain>
    </source>
</reference>
<keyword evidence="1" id="KW-0479">Metal-binding</keyword>
<evidence type="ECO:0000259" key="5">
    <source>
        <dbReference type="Pfam" id="PF01485"/>
    </source>
</evidence>
<dbReference type="Proteomes" id="UP001172673">
    <property type="component" value="Unassembled WGS sequence"/>
</dbReference>
<evidence type="ECO:0000256" key="2">
    <source>
        <dbReference type="ARBA" id="ARBA00022771"/>
    </source>
</evidence>
<proteinExistence type="predicted"/>
<sequence length="345" mass="39890">MAPEVASHPHDHVVTNIKCEHCEKPDYDGNLHSLCLSCERYWLRTGMGGGHKSRYHKECLREMLLQWLWSYEYHPVCGWCDTDFDLGLLGPVMPDVVEEFRSERAQQRIVYVDRTYCHACNTWIRAVRGQDYYAVLCPNCQQLTCARCKEEYHPEDDCKSLKKKANDKNFKQYIIDTHLGPGGGAERIGEAELGRAELFEKCPEDQWQLCPACFRPVHERYMGADGANKTEFCRDCKGYCGLEAVREGMEPCYVGHKGYTACACGYDQWGWPLSEGEDDDFDMEADDDFDMEEDHDADMEEDHDADMEEDQTADLEEWVQDAIKEIRHQHDIEVNAEFAYHCGTQ</sequence>
<keyword evidence="3" id="KW-0833">Ubl conjugation pathway</keyword>
<evidence type="ECO:0000313" key="7">
    <source>
        <dbReference type="Proteomes" id="UP001172673"/>
    </source>
</evidence>
<protein>
    <recommendedName>
        <fullName evidence="5">IBR domain-containing protein</fullName>
    </recommendedName>
</protein>
<dbReference type="CDD" id="cd20335">
    <property type="entry name" value="BRcat_RBR"/>
    <property type="match status" value="1"/>
</dbReference>
<keyword evidence="2" id="KW-0863">Zinc-finger</keyword>
<dbReference type="AlphaFoldDB" id="A0AA39CIX3"/>
<dbReference type="EMBL" id="JAPDRK010000008">
    <property type="protein sequence ID" value="KAJ9609720.1"/>
    <property type="molecule type" value="Genomic_DNA"/>
</dbReference>
<evidence type="ECO:0000256" key="4">
    <source>
        <dbReference type="ARBA" id="ARBA00022833"/>
    </source>
</evidence>
<evidence type="ECO:0000256" key="1">
    <source>
        <dbReference type="ARBA" id="ARBA00022723"/>
    </source>
</evidence>
<evidence type="ECO:0000256" key="3">
    <source>
        <dbReference type="ARBA" id="ARBA00022786"/>
    </source>
</evidence>
<name>A0AA39CIX3_9EURO</name>
<dbReference type="GO" id="GO:0008270">
    <property type="term" value="F:zinc ion binding"/>
    <property type="evidence" value="ECO:0007669"/>
    <property type="project" value="UniProtKB-KW"/>
</dbReference>